<dbReference type="eggNOG" id="COG2165">
    <property type="taxonomic scope" value="Bacteria"/>
</dbReference>
<evidence type="ECO:0000313" key="8">
    <source>
        <dbReference type="Proteomes" id="UP000000268"/>
    </source>
</evidence>
<dbReference type="GO" id="GO:0015628">
    <property type="term" value="P:protein secretion by the type II secretion system"/>
    <property type="evidence" value="ECO:0007669"/>
    <property type="project" value="InterPro"/>
</dbReference>
<dbReference type="InterPro" id="IPR012902">
    <property type="entry name" value="N_methyl_site"/>
</dbReference>
<dbReference type="AlphaFoldDB" id="B0C6G6"/>
<dbReference type="InterPro" id="IPR031975">
    <property type="entry name" value="Pilin_GH"/>
</dbReference>
<evidence type="ECO:0000256" key="4">
    <source>
        <dbReference type="ARBA" id="ARBA00022989"/>
    </source>
</evidence>
<dbReference type="Pfam" id="PF07963">
    <property type="entry name" value="N_methyl"/>
    <property type="match status" value="1"/>
</dbReference>
<proteinExistence type="predicted"/>
<name>B0C6G6_ACAM1</name>
<keyword evidence="3 6" id="KW-0812">Transmembrane</keyword>
<reference evidence="7 8" key="1">
    <citation type="journal article" date="2008" name="Proc. Natl. Acad. Sci. U.S.A.">
        <title>Niche adaptation and genome expansion in the chlorophyll d-producing cyanobacterium Acaryochloris marina.</title>
        <authorList>
            <person name="Swingley W.D."/>
            <person name="Chen M."/>
            <person name="Cheung P.C."/>
            <person name="Conrad A.L."/>
            <person name="Dejesa L.C."/>
            <person name="Hao J."/>
            <person name="Honchak B.M."/>
            <person name="Karbach L.E."/>
            <person name="Kurdoglu A."/>
            <person name="Lahiri S."/>
            <person name="Mastrian S.D."/>
            <person name="Miyashita H."/>
            <person name="Page L."/>
            <person name="Ramakrishna P."/>
            <person name="Satoh S."/>
            <person name="Sattley W.M."/>
            <person name="Shimada Y."/>
            <person name="Taylor H.L."/>
            <person name="Tomo T."/>
            <person name="Tsuchiya T."/>
            <person name="Wang Z.T."/>
            <person name="Raymond J."/>
            <person name="Mimuro M."/>
            <person name="Blankenship R.E."/>
            <person name="Touchman J.W."/>
        </authorList>
    </citation>
    <scope>NUCLEOTIDE SEQUENCE [LARGE SCALE GENOMIC DNA]</scope>
    <source>
        <strain evidence="8">MBIC 11017</strain>
    </source>
</reference>
<dbReference type="PANTHER" id="PTHR30093:SF44">
    <property type="entry name" value="TYPE II SECRETION SYSTEM CORE PROTEIN G"/>
    <property type="match status" value="1"/>
</dbReference>
<dbReference type="PRINTS" id="PR00813">
    <property type="entry name" value="BCTERIALGSPG"/>
</dbReference>
<dbReference type="PANTHER" id="PTHR30093">
    <property type="entry name" value="GENERAL SECRETION PATHWAY PROTEIN G"/>
    <property type="match status" value="1"/>
</dbReference>
<dbReference type="Gene3D" id="3.30.700.10">
    <property type="entry name" value="Glycoprotein, Type 4 Pilin"/>
    <property type="match status" value="1"/>
</dbReference>
<evidence type="ECO:0000256" key="3">
    <source>
        <dbReference type="ARBA" id="ARBA00022692"/>
    </source>
</evidence>
<dbReference type="HOGENOM" id="CLU_091705_5_0_3"/>
<dbReference type="InterPro" id="IPR000983">
    <property type="entry name" value="Bac_GSPG_pilin"/>
</dbReference>
<evidence type="ECO:0000256" key="2">
    <source>
        <dbReference type="ARBA" id="ARBA00022481"/>
    </source>
</evidence>
<evidence type="ECO:0000256" key="6">
    <source>
        <dbReference type="SAM" id="Phobius"/>
    </source>
</evidence>
<dbReference type="GO" id="GO:0016020">
    <property type="term" value="C:membrane"/>
    <property type="evidence" value="ECO:0007669"/>
    <property type="project" value="UniProtKB-SubCell"/>
</dbReference>
<dbReference type="EMBL" id="CP000828">
    <property type="protein sequence ID" value="ABW26387.1"/>
    <property type="molecule type" value="Genomic_DNA"/>
</dbReference>
<keyword evidence="5 6" id="KW-0472">Membrane</keyword>
<organism evidence="7 8">
    <name type="scientific">Acaryochloris marina (strain MBIC 11017)</name>
    <dbReference type="NCBI Taxonomy" id="329726"/>
    <lineage>
        <taxon>Bacteria</taxon>
        <taxon>Bacillati</taxon>
        <taxon>Cyanobacteriota</taxon>
        <taxon>Cyanophyceae</taxon>
        <taxon>Acaryochloridales</taxon>
        <taxon>Acaryochloridaceae</taxon>
        <taxon>Acaryochloris</taxon>
    </lineage>
</organism>
<dbReference type="Pfam" id="PF16734">
    <property type="entry name" value="Pilin_GH"/>
    <property type="match status" value="1"/>
</dbReference>
<dbReference type="InterPro" id="IPR045584">
    <property type="entry name" value="Pilin-like"/>
</dbReference>
<evidence type="ECO:0000256" key="1">
    <source>
        <dbReference type="ARBA" id="ARBA00004167"/>
    </source>
</evidence>
<evidence type="ECO:0000313" key="7">
    <source>
        <dbReference type="EMBL" id="ABW26387.1"/>
    </source>
</evidence>
<feature type="transmembrane region" description="Helical" evidence="6">
    <location>
        <begin position="27"/>
        <end position="49"/>
    </location>
</feature>
<dbReference type="GO" id="GO:0015627">
    <property type="term" value="C:type II protein secretion system complex"/>
    <property type="evidence" value="ECO:0007669"/>
    <property type="project" value="InterPro"/>
</dbReference>
<protein>
    <submittedName>
        <fullName evidence="7">General secretion pathway protein</fullName>
    </submittedName>
</protein>
<accession>B0C6G6</accession>
<dbReference type="SUPFAM" id="SSF54523">
    <property type="entry name" value="Pili subunits"/>
    <property type="match status" value="1"/>
</dbReference>
<keyword evidence="8" id="KW-1185">Reference proteome</keyword>
<keyword evidence="2" id="KW-0488">Methylation</keyword>
<comment type="subcellular location">
    <subcellularLocation>
        <location evidence="1">Membrane</location>
        <topology evidence="1">Single-pass membrane protein</topology>
    </subcellularLocation>
</comment>
<gene>
    <name evidence="7" type="ordered locus">AM1_1355</name>
</gene>
<evidence type="ECO:0000256" key="5">
    <source>
        <dbReference type="ARBA" id="ARBA00023136"/>
    </source>
</evidence>
<dbReference type="NCBIfam" id="TIGR02532">
    <property type="entry name" value="IV_pilin_GFxxxE"/>
    <property type="match status" value="1"/>
</dbReference>
<dbReference type="PROSITE" id="PS00409">
    <property type="entry name" value="PROKAR_NTER_METHYL"/>
    <property type="match status" value="1"/>
</dbReference>
<dbReference type="KEGG" id="amr:AM1_1355"/>
<sequence length="162" mass="17162">MYFLMSHCYLKILSTIPKSKTQKGFTLIELLVVIVIIAILAGVALPSLLNQANKARQSAAKSHIGAVNRAQQAYRLEERTFADDMGLLGIGLPLTTEKYTYSFGTVNSTVAEFRATPTDPLLSAITGCTNANIVFGGLATTSVTLEEQPAPGAGTIATPPSC</sequence>
<keyword evidence="4 6" id="KW-1133">Transmembrane helix</keyword>
<dbReference type="Proteomes" id="UP000000268">
    <property type="component" value="Chromosome"/>
</dbReference>
<dbReference type="STRING" id="329726.AM1_1355"/>